<keyword evidence="3" id="KW-1185">Reference proteome</keyword>
<dbReference type="InterPro" id="IPR035940">
    <property type="entry name" value="CAP_sf"/>
</dbReference>
<dbReference type="Pfam" id="PF00188">
    <property type="entry name" value="CAP"/>
    <property type="match status" value="1"/>
</dbReference>
<dbReference type="AlphaFoldDB" id="A0A3P6U5G7"/>
<dbReference type="InterPro" id="IPR034113">
    <property type="entry name" value="SCP_GAPR1-like"/>
</dbReference>
<dbReference type="InterPro" id="IPR002413">
    <property type="entry name" value="V5_allergen-like"/>
</dbReference>
<dbReference type="SUPFAM" id="SSF55797">
    <property type="entry name" value="PR-1-like"/>
    <property type="match status" value="1"/>
</dbReference>
<dbReference type="CDD" id="cd05382">
    <property type="entry name" value="CAP_GAPR1-like"/>
    <property type="match status" value="1"/>
</dbReference>
<dbReference type="OMA" id="HEQPRTY"/>
<dbReference type="EMBL" id="UYRX01000059">
    <property type="protein sequence ID" value="VDK71931.1"/>
    <property type="molecule type" value="Genomic_DNA"/>
</dbReference>
<reference evidence="2 3" key="1">
    <citation type="submission" date="2018-08" db="EMBL/GenBank/DDBJ databases">
        <authorList>
            <person name="Laetsch R D."/>
            <person name="Stevens L."/>
            <person name="Kumar S."/>
            <person name="Blaxter L. M."/>
        </authorList>
    </citation>
    <scope>NUCLEOTIDE SEQUENCE [LARGE SCALE GENOMIC DNA]</scope>
</reference>
<dbReference type="SMART" id="SM00198">
    <property type="entry name" value="SCP"/>
    <property type="match status" value="1"/>
</dbReference>
<dbReference type="PRINTS" id="PR00838">
    <property type="entry name" value="V5ALLERGEN"/>
</dbReference>
<dbReference type="InterPro" id="IPR014044">
    <property type="entry name" value="CAP_dom"/>
</dbReference>
<dbReference type="InterPro" id="IPR001283">
    <property type="entry name" value="CRISP-related"/>
</dbReference>
<feature type="domain" description="SCP" evidence="1">
    <location>
        <begin position="167"/>
        <end position="320"/>
    </location>
</feature>
<dbReference type="InterPro" id="IPR018244">
    <property type="entry name" value="Allrgn_V5/Tpx1_CS"/>
</dbReference>
<organism evidence="2 3">
    <name type="scientific">Litomosoides sigmodontis</name>
    <name type="common">Filarial nematode worm</name>
    <dbReference type="NCBI Taxonomy" id="42156"/>
    <lineage>
        <taxon>Eukaryota</taxon>
        <taxon>Metazoa</taxon>
        <taxon>Ecdysozoa</taxon>
        <taxon>Nematoda</taxon>
        <taxon>Chromadorea</taxon>
        <taxon>Rhabditida</taxon>
        <taxon>Spirurina</taxon>
        <taxon>Spiruromorpha</taxon>
        <taxon>Filarioidea</taxon>
        <taxon>Onchocercidae</taxon>
        <taxon>Litomosoides</taxon>
    </lineage>
</organism>
<dbReference type="OrthoDB" id="337038at2759"/>
<dbReference type="PROSITE" id="PS01009">
    <property type="entry name" value="CRISP_1"/>
    <property type="match status" value="1"/>
</dbReference>
<gene>
    <name evidence="2" type="ORF">NLS_LOCUS1613</name>
</gene>
<sequence length="333" mass="37533">MIAHCRFCACENETTEPTKSSGCSCSTAINGLGAHNSIPQALYSSSCAHNPQHNKCLVAQVTAKTIQKLLYVEIRIGSHQLTDPPYQSIKNSRFKNTAILSCSKNSDCRNCIPCKSGFIQLSYICLSSVPLGDSKQTYFSADARPEKMKQWSSKSLKKLSVLETNMENFNSLVTRHNDCRSRHGVGSLTANSELERIAEVWAQRLASKADCLIHDPSKRFGENLFYFATDFLPDEETMALMTVQTFYLESYGYNYKTHHHLDYHRTGHFTQLVWKSTTQIGVGVAMRHFNGRRANHCQPDFPSTLIYVVVKYDPPGNVLDKKNYDDNVLPPIQ</sequence>
<proteinExistence type="predicted"/>
<dbReference type="Gene3D" id="3.40.33.10">
    <property type="entry name" value="CAP"/>
    <property type="match status" value="1"/>
</dbReference>
<name>A0A3P6U5G7_LITSI</name>
<dbReference type="GO" id="GO:0005576">
    <property type="term" value="C:extracellular region"/>
    <property type="evidence" value="ECO:0007669"/>
    <property type="project" value="InterPro"/>
</dbReference>
<dbReference type="PANTHER" id="PTHR10334">
    <property type="entry name" value="CYSTEINE-RICH SECRETORY PROTEIN-RELATED"/>
    <property type="match status" value="1"/>
</dbReference>
<evidence type="ECO:0000313" key="2">
    <source>
        <dbReference type="EMBL" id="VDK71931.1"/>
    </source>
</evidence>
<dbReference type="Proteomes" id="UP000277928">
    <property type="component" value="Unassembled WGS sequence"/>
</dbReference>
<dbReference type="STRING" id="42156.A0A3P6U5G7"/>
<evidence type="ECO:0000259" key="1">
    <source>
        <dbReference type="SMART" id="SM00198"/>
    </source>
</evidence>
<evidence type="ECO:0000313" key="3">
    <source>
        <dbReference type="Proteomes" id="UP000277928"/>
    </source>
</evidence>
<protein>
    <recommendedName>
        <fullName evidence="1">SCP domain-containing protein</fullName>
    </recommendedName>
</protein>
<accession>A0A3P6U5G7</accession>
<dbReference type="PRINTS" id="PR00837">
    <property type="entry name" value="V5TPXLIKE"/>
</dbReference>